<feature type="compositionally biased region" description="Low complexity" evidence="1">
    <location>
        <begin position="723"/>
        <end position="733"/>
    </location>
</feature>
<reference evidence="2 3" key="1">
    <citation type="submission" date="2019-08" db="EMBL/GenBank/DDBJ databases">
        <title>Whole genome of Aphis craccivora.</title>
        <authorList>
            <person name="Voronova N.V."/>
            <person name="Shulinski R.S."/>
            <person name="Bandarenka Y.V."/>
            <person name="Zhorov D.G."/>
            <person name="Warner D."/>
        </authorList>
    </citation>
    <scope>NUCLEOTIDE SEQUENCE [LARGE SCALE GENOMIC DNA]</scope>
    <source>
        <strain evidence="2">180601</strain>
        <tissue evidence="2">Whole Body</tissue>
    </source>
</reference>
<feature type="compositionally biased region" description="Basic and acidic residues" evidence="1">
    <location>
        <begin position="737"/>
        <end position="762"/>
    </location>
</feature>
<sequence length="1181" mass="131352">MDKRAEHVRKLPPLASSEDLSEDLLDSPEADTRNKCLEDIEEVPNTPAKASRQQTLCLAMPNTPRIDISRASSSSHHDDSSPERDLFVDADGKSVESVKSGLGYTEEIIPDLHSSTEELNFHDLTESEIRRRRSKLQPQYAVSDATMDTDFAADRRDTASESGFLCISGRSSRVSSVGSVHSTASIASAASRLSAASNYSRASRGSSPHRVLLETSFCGPKSPEHFANRQLIPINDEDDDLSEPTVRPKLADIETQTERRPKKVHVESVKKEIKNDQIKAKVKKTTKSKETKETKEVKEIKVTKELTMENESKEKKTKTKPTSKVKVVLDNPKTQKFVPLDSLDDDDIEIIQGNAPKQVPTVIPRENSSSRPKVSTGENQIYIPLNPDPSEQASINPTSPKRLKPFTNRTLVDFINRDPATIESSKRIRRPIRSGSPGIREEFKKFISSADEEADGAPIQPVKLRKQMSIEMTKRKSIDQDCSSRSMSPSIFEEFQKFISEPEDGDLNITKLETKNRCSAISITSREVQSVVGSGLTDSPNLGRSLSPSIHEEFHKFMAQPDDEEKGIIHKTLPHTAYKNPIEGSPSLSTSSNIRSISPSIYEEFQKFIVEPEGNDDLLPPPPPRKHDNDLHPDEAPCSRSVSPGILDEFQKFISEPDDDSSGRRICDPAPPAKSQQMIKVQVHCTPGSPPPEQIVIKNSGRPKSDDLVKIIPLKSEDDDSDQLQSVSSSQAQILRRRSESSKEARPKTESQRKDTLVEDVQRPTPSPSQLVFRTMDKSKDRRGSSRSLLGSLLQRASSFRSINKKSPKRSSVSEFVDIDPKFTNVEFKFNQDMEKDTVIIPLHSPDDSFDELVVSESNSNITRAVVHVSYEPKQEEIETVSDKKSFDDLVTHQNEVLIESIDKVNVVDDIVKSTQNIKDDIWNSNESGDVKITNSLVKLEESSLSPGFSRTQDPVHSANSNDTSPDSEVMSSLSIAATEEEKKKLFSHPNSVEEELPHVPTTLPQERSVAVPIIPVKHRIAETKTCSLDRPTPRCSTPSAADLPSGLGNYAIAAAFEDPPVVTSKIQIILPKFNKPTTTVQTPITDPPRRRRARSVNVPMSCSRSRWVDFDNDNDGLRRGGEAAFKPRSPKKITVLPKSMRPRRRSSSTNADHNCCGCDCHFHGGHDTWPAVTRNRSDTT</sequence>
<evidence type="ECO:0000313" key="3">
    <source>
        <dbReference type="Proteomes" id="UP000478052"/>
    </source>
</evidence>
<evidence type="ECO:0000313" key="2">
    <source>
        <dbReference type="EMBL" id="KAF0771725.1"/>
    </source>
</evidence>
<comment type="caution">
    <text evidence="2">The sequence shown here is derived from an EMBL/GenBank/DDBJ whole genome shotgun (WGS) entry which is preliminary data.</text>
</comment>
<feature type="region of interest" description="Disordered" evidence="1">
    <location>
        <begin position="613"/>
        <end position="788"/>
    </location>
</feature>
<feature type="compositionally biased region" description="Polar residues" evidence="1">
    <location>
        <begin position="389"/>
        <end position="399"/>
    </location>
</feature>
<accession>A0A6G0ZLA9</accession>
<name>A0A6G0ZLA9_APHCR</name>
<organism evidence="2 3">
    <name type="scientific">Aphis craccivora</name>
    <name type="common">Cowpea aphid</name>
    <dbReference type="NCBI Taxonomy" id="307492"/>
    <lineage>
        <taxon>Eukaryota</taxon>
        <taxon>Metazoa</taxon>
        <taxon>Ecdysozoa</taxon>
        <taxon>Arthropoda</taxon>
        <taxon>Hexapoda</taxon>
        <taxon>Insecta</taxon>
        <taxon>Pterygota</taxon>
        <taxon>Neoptera</taxon>
        <taxon>Paraneoptera</taxon>
        <taxon>Hemiptera</taxon>
        <taxon>Sternorrhyncha</taxon>
        <taxon>Aphidomorpha</taxon>
        <taxon>Aphidoidea</taxon>
        <taxon>Aphididae</taxon>
        <taxon>Aphidini</taxon>
        <taxon>Aphis</taxon>
        <taxon>Aphis</taxon>
    </lineage>
</organism>
<feature type="compositionally biased region" description="Polar residues" evidence="1">
    <location>
        <begin position="366"/>
        <end position="379"/>
    </location>
</feature>
<feature type="compositionally biased region" description="Basic and acidic residues" evidence="1">
    <location>
        <begin position="625"/>
        <end position="637"/>
    </location>
</feature>
<dbReference type="Proteomes" id="UP000478052">
    <property type="component" value="Unassembled WGS sequence"/>
</dbReference>
<proteinExistence type="predicted"/>
<keyword evidence="3" id="KW-1185">Reference proteome</keyword>
<dbReference type="EMBL" id="VUJU01000260">
    <property type="protein sequence ID" value="KAF0771725.1"/>
    <property type="molecule type" value="Genomic_DNA"/>
</dbReference>
<dbReference type="OrthoDB" id="6428710at2759"/>
<feature type="compositionally biased region" description="Basic and acidic residues" evidence="1">
    <location>
        <begin position="775"/>
        <end position="784"/>
    </location>
</feature>
<protein>
    <submittedName>
        <fullName evidence="2">Uncharacterized protein</fullName>
    </submittedName>
</protein>
<feature type="region of interest" description="Disordered" evidence="1">
    <location>
        <begin position="352"/>
        <end position="403"/>
    </location>
</feature>
<feature type="region of interest" description="Disordered" evidence="1">
    <location>
        <begin position="944"/>
        <end position="971"/>
    </location>
</feature>
<evidence type="ECO:0000256" key="1">
    <source>
        <dbReference type="SAM" id="MobiDB-lite"/>
    </source>
</evidence>
<feature type="region of interest" description="Disordered" evidence="1">
    <location>
        <begin position="1"/>
        <end position="32"/>
    </location>
</feature>
<feature type="compositionally biased region" description="Basic and acidic residues" evidence="1">
    <location>
        <begin position="75"/>
        <end position="96"/>
    </location>
</feature>
<dbReference type="AlphaFoldDB" id="A0A6G0ZLA9"/>
<feature type="region of interest" description="Disordered" evidence="1">
    <location>
        <begin position="1080"/>
        <end position="1099"/>
    </location>
</feature>
<feature type="region of interest" description="Disordered" evidence="1">
    <location>
        <begin position="62"/>
        <end position="100"/>
    </location>
</feature>
<gene>
    <name evidence="2" type="ORF">FWK35_00003071</name>
</gene>
<feature type="compositionally biased region" description="Acidic residues" evidence="1">
    <location>
        <begin position="19"/>
        <end position="29"/>
    </location>
</feature>